<protein>
    <submittedName>
        <fullName evidence="1">Uncharacterized protein</fullName>
    </submittedName>
</protein>
<dbReference type="EMBL" id="JARBHB010000001">
    <property type="protein sequence ID" value="KAJ8896998.1"/>
    <property type="molecule type" value="Genomic_DNA"/>
</dbReference>
<evidence type="ECO:0000313" key="2">
    <source>
        <dbReference type="Proteomes" id="UP001159363"/>
    </source>
</evidence>
<reference evidence="1 2" key="1">
    <citation type="submission" date="2023-02" db="EMBL/GenBank/DDBJ databases">
        <title>LHISI_Scaffold_Assembly.</title>
        <authorList>
            <person name="Stuart O.P."/>
            <person name="Cleave R."/>
            <person name="Magrath M.J.L."/>
            <person name="Mikheyev A.S."/>
        </authorList>
    </citation>
    <scope>NUCLEOTIDE SEQUENCE [LARGE SCALE GENOMIC DNA]</scope>
    <source>
        <strain evidence="1">Daus_M_001</strain>
        <tissue evidence="1">Leg muscle</tissue>
    </source>
</reference>
<keyword evidence="2" id="KW-1185">Reference proteome</keyword>
<evidence type="ECO:0000313" key="1">
    <source>
        <dbReference type="EMBL" id="KAJ8896998.1"/>
    </source>
</evidence>
<gene>
    <name evidence="1" type="ORF">PR048_002344</name>
</gene>
<sequence length="367" mass="40778">MGKRETPDKTRRPVASPDIIPICENPEATPPRIEHCSPGWEAIVLAAATVDIRYTGANSEDLHSGKVGCSERWNIFSGIMKRSRSEGAIRATLACTPSASSLLRARRWRQRNTVPRTVVAARRVFDFFFFFRLGDRAAGRFGGVRETPSISRTRGTQAGRRGCDHPPLLRILGNLFAPSGPDTASSRARQRESGSPPSAAVMYGCRPPQLFHGNICSGQFVRLPADIYVTRTAITERDRVGPVFTGLECNPQGSSRRDRVCKYKVKNVENNTRADIISITKSIAESEETRVRKRTVTVLQPFQIRCITRPLPLRERLDLTPLSCENSISHPTSSYDLVGSYEEYGVRDFCRDRGRSAGASYGRCTTD</sequence>
<organism evidence="1 2">
    <name type="scientific">Dryococelus australis</name>
    <dbReference type="NCBI Taxonomy" id="614101"/>
    <lineage>
        <taxon>Eukaryota</taxon>
        <taxon>Metazoa</taxon>
        <taxon>Ecdysozoa</taxon>
        <taxon>Arthropoda</taxon>
        <taxon>Hexapoda</taxon>
        <taxon>Insecta</taxon>
        <taxon>Pterygota</taxon>
        <taxon>Neoptera</taxon>
        <taxon>Polyneoptera</taxon>
        <taxon>Phasmatodea</taxon>
        <taxon>Verophasmatodea</taxon>
        <taxon>Anareolatae</taxon>
        <taxon>Phasmatidae</taxon>
        <taxon>Eurycanthinae</taxon>
        <taxon>Dryococelus</taxon>
    </lineage>
</organism>
<name>A0ABQ9IJX7_9NEOP</name>
<dbReference type="Proteomes" id="UP001159363">
    <property type="component" value="Chromosome 1"/>
</dbReference>
<proteinExistence type="predicted"/>
<accession>A0ABQ9IJX7</accession>
<comment type="caution">
    <text evidence="1">The sequence shown here is derived from an EMBL/GenBank/DDBJ whole genome shotgun (WGS) entry which is preliminary data.</text>
</comment>